<keyword evidence="1" id="KW-1133">Transmembrane helix</keyword>
<gene>
    <name evidence="2" type="ORF">PVAP13_7KG278600</name>
</gene>
<name>A0A8T0QJF6_PANVG</name>
<proteinExistence type="predicted"/>
<dbReference type="PANTHER" id="PTHR33625">
    <property type="entry name" value="OS08G0179900 PROTEIN"/>
    <property type="match status" value="1"/>
</dbReference>
<comment type="caution">
    <text evidence="2">The sequence shown here is derived from an EMBL/GenBank/DDBJ whole genome shotgun (WGS) entry which is preliminary data.</text>
</comment>
<organism evidence="2 3">
    <name type="scientific">Panicum virgatum</name>
    <name type="common">Blackwell switchgrass</name>
    <dbReference type="NCBI Taxonomy" id="38727"/>
    <lineage>
        <taxon>Eukaryota</taxon>
        <taxon>Viridiplantae</taxon>
        <taxon>Streptophyta</taxon>
        <taxon>Embryophyta</taxon>
        <taxon>Tracheophyta</taxon>
        <taxon>Spermatophyta</taxon>
        <taxon>Magnoliopsida</taxon>
        <taxon>Liliopsida</taxon>
        <taxon>Poales</taxon>
        <taxon>Poaceae</taxon>
        <taxon>PACMAD clade</taxon>
        <taxon>Panicoideae</taxon>
        <taxon>Panicodae</taxon>
        <taxon>Paniceae</taxon>
        <taxon>Panicinae</taxon>
        <taxon>Panicum</taxon>
        <taxon>Panicum sect. Hiantes</taxon>
    </lineage>
</organism>
<protein>
    <submittedName>
        <fullName evidence="2">Uncharacterized protein</fullName>
    </submittedName>
</protein>
<keyword evidence="1" id="KW-0472">Membrane</keyword>
<dbReference type="EMBL" id="CM029049">
    <property type="protein sequence ID" value="KAG2573793.1"/>
    <property type="molecule type" value="Genomic_DNA"/>
</dbReference>
<reference evidence="2" key="1">
    <citation type="submission" date="2020-05" db="EMBL/GenBank/DDBJ databases">
        <title>WGS assembly of Panicum virgatum.</title>
        <authorList>
            <person name="Lovell J.T."/>
            <person name="Jenkins J."/>
            <person name="Shu S."/>
            <person name="Juenger T.E."/>
            <person name="Schmutz J."/>
        </authorList>
    </citation>
    <scope>NUCLEOTIDE SEQUENCE</scope>
    <source>
        <strain evidence="2">AP13</strain>
    </source>
</reference>
<sequence length="314" mass="34555">MVVYVVHTRRGRRRAGENLVHLATSSAPAPAFPYSAVACRSLSRGGGLPLRATSPPPPPYSIRGSAWESRSLRRDGEEDWEEVVAAGARPAAPGSRGEPTEEQGIFLGAPPTKEEVHAAVASIKQVLEKLYAVDYDGPELALALPISRHPSSGIFENHFAVDSDASEVGSDEWSESAMLVHNSTALLTKDHRCVVEALRLLNKDPSVQKMVVALATDEAVWQAVTNNEVVQEFKRSFQTAKETHLKESSTARFMMWVLENTQAKINEIFEKIIGLVNMLFPVGDKDYDTSDDLVRMSFMLSVFVFIVVTIARIH</sequence>
<keyword evidence="3" id="KW-1185">Reference proteome</keyword>
<dbReference type="AlphaFoldDB" id="A0A8T0QJF6"/>
<dbReference type="PANTHER" id="PTHR33625:SF3">
    <property type="entry name" value="OS04G0550700 PROTEIN"/>
    <property type="match status" value="1"/>
</dbReference>
<dbReference type="OrthoDB" id="737041at2759"/>
<dbReference type="Proteomes" id="UP000823388">
    <property type="component" value="Chromosome 7K"/>
</dbReference>
<keyword evidence="1" id="KW-0812">Transmembrane</keyword>
<evidence type="ECO:0000313" key="3">
    <source>
        <dbReference type="Proteomes" id="UP000823388"/>
    </source>
</evidence>
<accession>A0A8T0QJF6</accession>
<feature type="transmembrane region" description="Helical" evidence="1">
    <location>
        <begin position="293"/>
        <end position="313"/>
    </location>
</feature>
<evidence type="ECO:0000313" key="2">
    <source>
        <dbReference type="EMBL" id="KAG2573793.1"/>
    </source>
</evidence>
<evidence type="ECO:0000256" key="1">
    <source>
        <dbReference type="SAM" id="Phobius"/>
    </source>
</evidence>